<keyword evidence="2" id="KW-1185">Reference proteome</keyword>
<dbReference type="AlphaFoldDB" id="D3RS56"/>
<dbReference type="eggNOG" id="ENOG5030DY0">
    <property type="taxonomic scope" value="Bacteria"/>
</dbReference>
<proteinExistence type="predicted"/>
<dbReference type="OrthoDB" id="6400609at2"/>
<dbReference type="RefSeq" id="WP_012972258.1">
    <property type="nucleotide sequence ID" value="NC_013851.1"/>
</dbReference>
<dbReference type="Proteomes" id="UP000001441">
    <property type="component" value="Chromosome"/>
</dbReference>
<protein>
    <submittedName>
        <fullName evidence="1">Uncharacterized protein</fullName>
    </submittedName>
</protein>
<organism evidence="1 2">
    <name type="scientific">Allochromatium vinosum (strain ATCC 17899 / DSM 180 / NBRC 103801 / NCIMB 10441 / D)</name>
    <name type="common">Chromatium vinosum</name>
    <dbReference type="NCBI Taxonomy" id="572477"/>
    <lineage>
        <taxon>Bacteria</taxon>
        <taxon>Pseudomonadati</taxon>
        <taxon>Pseudomonadota</taxon>
        <taxon>Gammaproteobacteria</taxon>
        <taxon>Chromatiales</taxon>
        <taxon>Chromatiaceae</taxon>
        <taxon>Allochromatium</taxon>
    </lineage>
</organism>
<reference evidence="1 2" key="1">
    <citation type="journal article" date="2011" name="Stand. Genomic Sci.">
        <title>Complete genome sequence of Allochromatium vinosum DSM 180(T).</title>
        <authorList>
            <person name="Weissgerber T."/>
            <person name="Zigann R."/>
            <person name="Bruce D."/>
            <person name="Chang Y.J."/>
            <person name="Detter J.C."/>
            <person name="Han C."/>
            <person name="Hauser L."/>
            <person name="Jeffries C.D."/>
            <person name="Land M."/>
            <person name="Munk A.C."/>
            <person name="Tapia R."/>
            <person name="Dahl C."/>
        </authorList>
    </citation>
    <scope>NUCLEOTIDE SEQUENCE [LARGE SCALE GENOMIC DNA]</scope>
    <source>
        <strain evidence="2">ATCC 17899 / DSM 180 / NBRC 103801 / NCIMB 10441 / D</strain>
    </source>
</reference>
<evidence type="ECO:0000313" key="2">
    <source>
        <dbReference type="Proteomes" id="UP000001441"/>
    </source>
</evidence>
<sequence>MISEKNIATNFKGFWNECLPLLTPAFVRVFNEASLDDLTERPSTKIIRVPISPYVEKHDLVAEFSFQLAKLAHESSLWIDEIRPDKKKIKEAYDKTVSFLQRYKNDDGEIVLCEEEINESLLIAEQYDYFIDMQKSSEVEFSPAICGAGFLGVCKADLSIDDTLYEVKTVSRNISGQDIKQLLIYLALQFSTGQRRWTHAGFYNPRKAQCFRFSVDHLIFRTSGGKATSELFSDIIDFLGSRGVELDTAF</sequence>
<gene>
    <name evidence="1" type="ordered locus">Alvin_3093</name>
</gene>
<dbReference type="HOGENOM" id="CLU_1184102_0_0_6"/>
<dbReference type="KEGG" id="alv:Alvin_3093"/>
<dbReference type="STRING" id="572477.Alvin_3093"/>
<evidence type="ECO:0000313" key="1">
    <source>
        <dbReference type="EMBL" id="ADC63993.1"/>
    </source>
</evidence>
<dbReference type="EMBL" id="CP001896">
    <property type="protein sequence ID" value="ADC63993.1"/>
    <property type="molecule type" value="Genomic_DNA"/>
</dbReference>
<accession>D3RS56</accession>
<name>D3RS56_ALLVD</name>